<evidence type="ECO:0000313" key="5">
    <source>
        <dbReference type="EMBL" id="SQI00531.1"/>
    </source>
</evidence>
<protein>
    <recommendedName>
        <fullName evidence="8">Secreted protein</fullName>
    </recommendedName>
</protein>
<keyword evidence="2" id="KW-0472">Membrane</keyword>
<feature type="region of interest" description="Disordered" evidence="1">
    <location>
        <begin position="30"/>
        <end position="65"/>
    </location>
</feature>
<dbReference type="Proteomes" id="UP000594905">
    <property type="component" value="Chromosome"/>
</dbReference>
<feature type="transmembrane region" description="Helical" evidence="2">
    <location>
        <begin position="77"/>
        <end position="97"/>
    </location>
</feature>
<evidence type="ECO:0000313" key="7">
    <source>
        <dbReference type="Proteomes" id="UP000594905"/>
    </source>
</evidence>
<feature type="chain" id="PRO_5038509118" description="Secreted protein" evidence="3">
    <location>
        <begin position="22"/>
        <end position="108"/>
    </location>
</feature>
<dbReference type="EMBL" id="CP065689">
    <property type="protein sequence ID" value="QPS60598.1"/>
    <property type="molecule type" value="Genomic_DNA"/>
</dbReference>
<dbReference type="InterPro" id="IPR006311">
    <property type="entry name" value="TAT_signal"/>
</dbReference>
<reference evidence="5 6" key="1">
    <citation type="submission" date="2018-06" db="EMBL/GenBank/DDBJ databases">
        <authorList>
            <consortium name="Pathogen Informatics"/>
            <person name="Doyle S."/>
        </authorList>
    </citation>
    <scope>NUCLEOTIDE SEQUENCE [LARGE SCALE GENOMIC DNA]</scope>
    <source>
        <strain evidence="5 6">NCTC10288</strain>
    </source>
</reference>
<evidence type="ECO:0008006" key="8">
    <source>
        <dbReference type="Google" id="ProtNLM"/>
    </source>
</evidence>
<organism evidence="5 6">
    <name type="scientific">Corynebacterium minutissimum</name>
    <dbReference type="NCBI Taxonomy" id="38301"/>
    <lineage>
        <taxon>Bacteria</taxon>
        <taxon>Bacillati</taxon>
        <taxon>Actinomycetota</taxon>
        <taxon>Actinomycetes</taxon>
        <taxon>Mycobacteriales</taxon>
        <taxon>Corynebacteriaceae</taxon>
        <taxon>Corynebacterium</taxon>
    </lineage>
</organism>
<keyword evidence="2" id="KW-1133">Transmembrane helix</keyword>
<reference evidence="4 7" key="2">
    <citation type="submission" date="2020-12" db="EMBL/GenBank/DDBJ databases">
        <title>FDA dAtabase for Regulatory Grade micrObial Sequences (FDA-ARGOS): Supporting development and validation of Infectious Disease Dx tests.</title>
        <authorList>
            <person name="Sproer C."/>
            <person name="Gronow S."/>
            <person name="Severitt S."/>
            <person name="Schroder I."/>
            <person name="Tallon L."/>
            <person name="Sadzewicz L."/>
            <person name="Zhao X."/>
            <person name="Boylan J."/>
            <person name="Ott S."/>
            <person name="Bowen H."/>
            <person name="Vavikolanu K."/>
            <person name="Mehta A."/>
            <person name="Aluvathingal J."/>
            <person name="Nadendla S."/>
            <person name="Lowell S."/>
            <person name="Myers T."/>
            <person name="Yan Y."/>
            <person name="Sichtig H."/>
        </authorList>
    </citation>
    <scope>NUCLEOTIDE SEQUENCE [LARGE SCALE GENOMIC DNA]</scope>
    <source>
        <strain evidence="4 7">FDAARGOS_894</strain>
    </source>
</reference>
<dbReference type="OrthoDB" id="4426921at2"/>
<feature type="compositionally biased region" description="Polar residues" evidence="1">
    <location>
        <begin position="39"/>
        <end position="65"/>
    </location>
</feature>
<keyword evidence="7" id="KW-1185">Reference proteome</keyword>
<feature type="signal peptide" evidence="3">
    <location>
        <begin position="1"/>
        <end position="21"/>
    </location>
</feature>
<dbReference type="Proteomes" id="UP000249264">
    <property type="component" value="Chromosome 1"/>
</dbReference>
<dbReference type="RefSeq" id="WP_039674216.1">
    <property type="nucleotide sequence ID" value="NZ_CP065689.1"/>
</dbReference>
<evidence type="ECO:0000256" key="1">
    <source>
        <dbReference type="SAM" id="MobiDB-lite"/>
    </source>
</evidence>
<sequence length="108" mass="10897">MKASRLSALITAAALSTAALGAPAAGAQEAAAPVENAVETTHSSTNTTASGTDKQDPSNAEQPTTPWLRIVEGSSQGPAGVIIAILFGIISVGMAIYQQFGEYLPKLG</sequence>
<evidence type="ECO:0000313" key="4">
    <source>
        <dbReference type="EMBL" id="QPS60598.1"/>
    </source>
</evidence>
<keyword evidence="3" id="KW-0732">Signal</keyword>
<evidence type="ECO:0000313" key="6">
    <source>
        <dbReference type="Proteomes" id="UP000249264"/>
    </source>
</evidence>
<gene>
    <name evidence="4" type="ORF">I6G51_05265</name>
    <name evidence="5" type="ORF">NCTC10288_01849</name>
</gene>
<dbReference type="AlphaFoldDB" id="A0A2X4RES3"/>
<proteinExistence type="predicted"/>
<dbReference type="EMBL" id="LS483460">
    <property type="protein sequence ID" value="SQI00531.1"/>
    <property type="molecule type" value="Genomic_DNA"/>
</dbReference>
<name>A0A2X4RES3_9CORY</name>
<dbReference type="PROSITE" id="PS51318">
    <property type="entry name" value="TAT"/>
    <property type="match status" value="1"/>
</dbReference>
<dbReference type="KEGG" id="cmin:NCTC10288_01849"/>
<dbReference type="STRING" id="38301.NX84_04595"/>
<accession>A0A2X4RES3</accession>
<evidence type="ECO:0000256" key="2">
    <source>
        <dbReference type="SAM" id="Phobius"/>
    </source>
</evidence>
<evidence type="ECO:0000256" key="3">
    <source>
        <dbReference type="SAM" id="SignalP"/>
    </source>
</evidence>
<dbReference type="GeneID" id="70783732"/>
<keyword evidence="2" id="KW-0812">Transmembrane</keyword>